<organism evidence="3 4">
    <name type="scientific">Plectus sambesii</name>
    <dbReference type="NCBI Taxonomy" id="2011161"/>
    <lineage>
        <taxon>Eukaryota</taxon>
        <taxon>Metazoa</taxon>
        <taxon>Ecdysozoa</taxon>
        <taxon>Nematoda</taxon>
        <taxon>Chromadorea</taxon>
        <taxon>Plectida</taxon>
        <taxon>Plectina</taxon>
        <taxon>Plectoidea</taxon>
        <taxon>Plectidae</taxon>
        <taxon>Plectus</taxon>
    </lineage>
</organism>
<dbReference type="AlphaFoldDB" id="A0A914V9Y8"/>
<protein>
    <submittedName>
        <fullName evidence="4">Uncharacterized protein</fullName>
    </submittedName>
</protein>
<evidence type="ECO:0000313" key="4">
    <source>
        <dbReference type="WBParaSite" id="PSAMB.scaffold16189size1387.g36828.t1"/>
    </source>
</evidence>
<dbReference type="Proteomes" id="UP000887566">
    <property type="component" value="Unplaced"/>
</dbReference>
<feature type="region of interest" description="Disordered" evidence="2">
    <location>
        <begin position="136"/>
        <end position="158"/>
    </location>
</feature>
<reference evidence="4" key="1">
    <citation type="submission" date="2022-11" db="UniProtKB">
        <authorList>
            <consortium name="WormBaseParasite"/>
        </authorList>
    </citation>
    <scope>IDENTIFICATION</scope>
</reference>
<evidence type="ECO:0000313" key="3">
    <source>
        <dbReference type="Proteomes" id="UP000887566"/>
    </source>
</evidence>
<evidence type="ECO:0000256" key="1">
    <source>
        <dbReference type="SAM" id="Coils"/>
    </source>
</evidence>
<sequence>MDAESFNSDMNQMKAELNKKIVELERNQKPLLEQNRKLNDRNRLLQQEMKKIEEKLRHAQDDHLTLKDSFERVLKENSSLKEKRAFPEKIEEYDRYRQQVLEYSKCITALRQAAAEKDRRYDLLALRFRRLKKCQSGNGETDEDKQSSFGGSDGSASSVSLDTITEDLEGSVHCKSFESNYQQLVREHRDLQRAFATVKMNNVEVVHWRQKEHVLRDQLKAANARISQLENIIQSEMSTQEKESVFTATIEAQRDQIIALMARSERLD</sequence>
<keyword evidence="3" id="KW-1185">Reference proteome</keyword>
<name>A0A914V9Y8_9BILA</name>
<feature type="coiled-coil region" evidence="1">
    <location>
        <begin position="7"/>
        <end position="69"/>
    </location>
</feature>
<keyword evidence="1" id="KW-0175">Coiled coil</keyword>
<feature type="coiled-coil region" evidence="1">
    <location>
        <begin position="174"/>
        <end position="239"/>
    </location>
</feature>
<accession>A0A914V9Y8</accession>
<proteinExistence type="predicted"/>
<dbReference type="WBParaSite" id="PSAMB.scaffold16189size1387.g36828.t1">
    <property type="protein sequence ID" value="PSAMB.scaffold16189size1387.g36828.t1"/>
    <property type="gene ID" value="PSAMB.scaffold16189size1387.g36828"/>
</dbReference>
<feature type="compositionally biased region" description="Low complexity" evidence="2">
    <location>
        <begin position="147"/>
        <end position="158"/>
    </location>
</feature>
<evidence type="ECO:0000256" key="2">
    <source>
        <dbReference type="SAM" id="MobiDB-lite"/>
    </source>
</evidence>